<protein>
    <submittedName>
        <fullName evidence="3">Pyruvate dehydrogenase E1 component subunit alpha-2, mitochondrial</fullName>
        <ecNumber evidence="3">1.2.4.1</ecNumber>
    </submittedName>
</protein>
<name>A0ABD3DQM4_9LAMI</name>
<evidence type="ECO:0000313" key="3">
    <source>
        <dbReference type="EMBL" id="KAL3644540.1"/>
    </source>
</evidence>
<dbReference type="PANTHER" id="PTHR11516">
    <property type="entry name" value="PYRUVATE DEHYDROGENASE E1 COMPONENT, ALPHA SUBUNIT BACTERIAL AND ORGANELLAR"/>
    <property type="match status" value="1"/>
</dbReference>
<comment type="caution">
    <text evidence="3">The sequence shown here is derived from an EMBL/GenBank/DDBJ whole genome shotgun (WGS) entry which is preliminary data.</text>
</comment>
<dbReference type="EC" id="1.2.4.1" evidence="3"/>
<accession>A0ABD3DQM4</accession>
<keyword evidence="4" id="KW-1185">Reference proteome</keyword>
<keyword evidence="2" id="KW-0786">Thiamine pyrophosphate</keyword>
<proteinExistence type="predicted"/>
<dbReference type="EMBL" id="JAVIJP010000013">
    <property type="protein sequence ID" value="KAL3644540.1"/>
    <property type="molecule type" value="Genomic_DNA"/>
</dbReference>
<dbReference type="AlphaFoldDB" id="A0ABD3DQM4"/>
<comment type="cofactor">
    <cofactor evidence="1">
        <name>thiamine diphosphate</name>
        <dbReference type="ChEBI" id="CHEBI:58937"/>
    </cofactor>
</comment>
<evidence type="ECO:0000256" key="2">
    <source>
        <dbReference type="ARBA" id="ARBA00023052"/>
    </source>
</evidence>
<dbReference type="PANTHER" id="PTHR11516:SF60">
    <property type="entry name" value="PYRUVATE DEHYDROGENASE E1 COMPONENT SUBUNIT ALPHA"/>
    <property type="match status" value="1"/>
</dbReference>
<gene>
    <name evidence="3" type="primary">IAR4_1</name>
    <name evidence="3" type="ORF">CASFOL_009720</name>
</gene>
<reference evidence="4" key="1">
    <citation type="journal article" date="2024" name="IScience">
        <title>Strigolactones Initiate the Formation of Haustorium-like Structures in Castilleja.</title>
        <authorList>
            <person name="Buerger M."/>
            <person name="Peterson D."/>
            <person name="Chory J."/>
        </authorList>
    </citation>
    <scope>NUCLEOTIDE SEQUENCE [LARGE SCALE GENOMIC DNA]</scope>
</reference>
<dbReference type="Proteomes" id="UP001632038">
    <property type="component" value="Unassembled WGS sequence"/>
</dbReference>
<evidence type="ECO:0000313" key="4">
    <source>
        <dbReference type="Proteomes" id="UP001632038"/>
    </source>
</evidence>
<keyword evidence="3" id="KW-0670">Pyruvate</keyword>
<sequence length="129" mass="14737">MHLLSKYDTTPITIETSLPFTGHNLDPPSRSVETTPNELFTFFHDMALMRLMEIAADSLYKAKLIRGFWPRGRRRRYGGRYHENGLHNHRISRPLHLPRARWDAPGNICRAHVGAQVPLGCGIGFCSEI</sequence>
<dbReference type="GO" id="GO:0004739">
    <property type="term" value="F:pyruvate dehydrogenase (acetyl-transferring) activity"/>
    <property type="evidence" value="ECO:0007669"/>
    <property type="project" value="UniProtKB-EC"/>
</dbReference>
<keyword evidence="3" id="KW-0560">Oxidoreductase</keyword>
<organism evidence="3 4">
    <name type="scientific">Castilleja foliolosa</name>
    <dbReference type="NCBI Taxonomy" id="1961234"/>
    <lineage>
        <taxon>Eukaryota</taxon>
        <taxon>Viridiplantae</taxon>
        <taxon>Streptophyta</taxon>
        <taxon>Embryophyta</taxon>
        <taxon>Tracheophyta</taxon>
        <taxon>Spermatophyta</taxon>
        <taxon>Magnoliopsida</taxon>
        <taxon>eudicotyledons</taxon>
        <taxon>Gunneridae</taxon>
        <taxon>Pentapetalae</taxon>
        <taxon>asterids</taxon>
        <taxon>lamiids</taxon>
        <taxon>Lamiales</taxon>
        <taxon>Orobanchaceae</taxon>
        <taxon>Pedicularideae</taxon>
        <taxon>Castillejinae</taxon>
        <taxon>Castilleja</taxon>
    </lineage>
</organism>
<dbReference type="InterPro" id="IPR050642">
    <property type="entry name" value="PDH_E1_Alpha_Subunit"/>
</dbReference>
<evidence type="ECO:0000256" key="1">
    <source>
        <dbReference type="ARBA" id="ARBA00001964"/>
    </source>
</evidence>